<evidence type="ECO:0000256" key="1">
    <source>
        <dbReference type="SAM" id="SignalP"/>
    </source>
</evidence>
<reference evidence="2" key="1">
    <citation type="submission" date="2013-11" db="EMBL/GenBank/DDBJ databases">
        <title>Genome sequence of the fusiform rust pathogen reveals effectors for host alternation and coevolution with pine.</title>
        <authorList>
            <consortium name="DOE Joint Genome Institute"/>
            <person name="Smith K."/>
            <person name="Pendleton A."/>
            <person name="Kubisiak T."/>
            <person name="Anderson C."/>
            <person name="Salamov A."/>
            <person name="Aerts A."/>
            <person name="Riley R."/>
            <person name="Clum A."/>
            <person name="Lindquist E."/>
            <person name="Ence D."/>
            <person name="Campbell M."/>
            <person name="Kronenberg Z."/>
            <person name="Feau N."/>
            <person name="Dhillon B."/>
            <person name="Hamelin R."/>
            <person name="Burleigh J."/>
            <person name="Smith J."/>
            <person name="Yandell M."/>
            <person name="Nelson C."/>
            <person name="Grigoriev I."/>
            <person name="Davis J."/>
        </authorList>
    </citation>
    <scope>NUCLEOTIDE SEQUENCE</scope>
    <source>
        <strain evidence="2">G11</strain>
    </source>
</reference>
<feature type="signal peptide" evidence="1">
    <location>
        <begin position="1"/>
        <end position="23"/>
    </location>
</feature>
<evidence type="ECO:0000313" key="2">
    <source>
        <dbReference type="EMBL" id="KAG0139227.1"/>
    </source>
</evidence>
<feature type="chain" id="PRO_5040428918" evidence="1">
    <location>
        <begin position="24"/>
        <end position="63"/>
    </location>
</feature>
<sequence>MRTPHLILILAAAVSYMMNVVTGVGDIGKIASATQGLFNPHLREYLDNCPRNKQFYSSSSAIE</sequence>
<protein>
    <submittedName>
        <fullName evidence="2">Uncharacterized protein</fullName>
    </submittedName>
</protein>
<keyword evidence="1" id="KW-0732">Signal</keyword>
<dbReference type="Proteomes" id="UP000886653">
    <property type="component" value="Unassembled WGS sequence"/>
</dbReference>
<dbReference type="EMBL" id="MU167686">
    <property type="protein sequence ID" value="KAG0139227.1"/>
    <property type="molecule type" value="Genomic_DNA"/>
</dbReference>
<comment type="caution">
    <text evidence="2">The sequence shown here is derived from an EMBL/GenBank/DDBJ whole genome shotgun (WGS) entry which is preliminary data.</text>
</comment>
<organism evidence="2 3">
    <name type="scientific">Cronartium quercuum f. sp. fusiforme G11</name>
    <dbReference type="NCBI Taxonomy" id="708437"/>
    <lineage>
        <taxon>Eukaryota</taxon>
        <taxon>Fungi</taxon>
        <taxon>Dikarya</taxon>
        <taxon>Basidiomycota</taxon>
        <taxon>Pucciniomycotina</taxon>
        <taxon>Pucciniomycetes</taxon>
        <taxon>Pucciniales</taxon>
        <taxon>Coleosporiaceae</taxon>
        <taxon>Cronartium</taxon>
    </lineage>
</organism>
<keyword evidence="3" id="KW-1185">Reference proteome</keyword>
<accession>A0A9P6N5V3</accession>
<proteinExistence type="predicted"/>
<evidence type="ECO:0000313" key="3">
    <source>
        <dbReference type="Proteomes" id="UP000886653"/>
    </source>
</evidence>
<dbReference type="AlphaFoldDB" id="A0A9P6N5V3"/>
<name>A0A9P6N5V3_9BASI</name>
<gene>
    <name evidence="2" type="ORF">CROQUDRAFT_675188</name>
</gene>